<reference evidence="3 4" key="1">
    <citation type="journal article" date="2021" name="Int. J. Syst. Evol. Microbiol.">
        <title>Clostridium zeae sp. nov., isolated from corn silage.</title>
        <authorList>
            <person name="Kobayashi H."/>
            <person name="Tanizawa Y."/>
            <person name="Yagura M."/>
            <person name="Sakamoto M."/>
            <person name="Ohkuma M."/>
            <person name="Tohno M."/>
        </authorList>
    </citation>
    <scope>NUCLEOTIDE SEQUENCE [LARGE SCALE GENOMIC DNA]</scope>
    <source>
        <strain evidence="3 4">CSC2</strain>
    </source>
</reference>
<dbReference type="InterPro" id="IPR024654">
    <property type="entry name" value="Calcineurin-like_PHP_lpxH"/>
</dbReference>
<dbReference type="Proteomes" id="UP000663802">
    <property type="component" value="Unassembled WGS sequence"/>
</dbReference>
<keyword evidence="4" id="KW-1185">Reference proteome</keyword>
<comment type="similarity">
    <text evidence="1">Belongs to the metallophosphoesterase superfamily. YfcE family.</text>
</comment>
<dbReference type="SUPFAM" id="SSF56300">
    <property type="entry name" value="Metallo-dependent phosphatases"/>
    <property type="match status" value="1"/>
</dbReference>
<evidence type="ECO:0000256" key="1">
    <source>
        <dbReference type="ARBA" id="ARBA00008950"/>
    </source>
</evidence>
<dbReference type="InterPro" id="IPR050126">
    <property type="entry name" value="Ap4A_hydrolase"/>
</dbReference>
<dbReference type="Pfam" id="PF12850">
    <property type="entry name" value="Metallophos_2"/>
    <property type="match status" value="1"/>
</dbReference>
<name>A0ABQ1EFD8_9CLOT</name>
<evidence type="ECO:0000313" key="4">
    <source>
        <dbReference type="Proteomes" id="UP000663802"/>
    </source>
</evidence>
<proteinExistence type="inferred from homology"/>
<dbReference type="Gene3D" id="3.60.21.10">
    <property type="match status" value="1"/>
</dbReference>
<organism evidence="3 4">
    <name type="scientific">Clostridium zeae</name>
    <dbReference type="NCBI Taxonomy" id="2759022"/>
    <lineage>
        <taxon>Bacteria</taxon>
        <taxon>Bacillati</taxon>
        <taxon>Bacillota</taxon>
        <taxon>Clostridia</taxon>
        <taxon>Eubacteriales</taxon>
        <taxon>Clostridiaceae</taxon>
        <taxon>Clostridium</taxon>
    </lineage>
</organism>
<accession>A0ABQ1EFD8</accession>
<dbReference type="CDD" id="cd00838">
    <property type="entry name" value="MPP_superfamily"/>
    <property type="match status" value="1"/>
</dbReference>
<dbReference type="PANTHER" id="PTHR42850">
    <property type="entry name" value="METALLOPHOSPHOESTERASE"/>
    <property type="match status" value="1"/>
</dbReference>
<sequence>MDIAVLSDIHGNHIALERCLEYAFSRNIDTFIFLGDYIGELAYPERTMKIIYDVNERYKCYFIKGNKEDYWLKYHADGEKGWKDKNSASGSLLYAYKSLIDIDLDFFAKLKQVEEIKFSDMPEITICHGSPYKINEKMLPDDARTFEVIDSVKTSIILCGHSHVQRKIVHNNKCVLNPGAVGVPLFSEGKTQFLILHGNDGIWSEEFISLEYDTSRVIREMHEAKLYEHAPFWSKVTENILRGSNISHSRVLSKAMELCREETGACVWPDISEKYWEKAVKELGVCR</sequence>
<gene>
    <name evidence="3" type="ORF">CSC2_37840</name>
</gene>
<dbReference type="InterPro" id="IPR029052">
    <property type="entry name" value="Metallo-depent_PP-like"/>
</dbReference>
<dbReference type="RefSeq" id="WP_206871489.1">
    <property type="nucleotide sequence ID" value="NZ_BMBA01000004.1"/>
</dbReference>
<feature type="domain" description="Calcineurin-like phosphoesterase" evidence="2">
    <location>
        <begin position="1"/>
        <end position="197"/>
    </location>
</feature>
<dbReference type="EMBL" id="BMBA01000004">
    <property type="protein sequence ID" value="GFZ33258.1"/>
    <property type="molecule type" value="Genomic_DNA"/>
</dbReference>
<protein>
    <recommendedName>
        <fullName evidence="2">Calcineurin-like phosphoesterase domain-containing protein</fullName>
    </recommendedName>
</protein>
<evidence type="ECO:0000313" key="3">
    <source>
        <dbReference type="EMBL" id="GFZ33258.1"/>
    </source>
</evidence>
<evidence type="ECO:0000259" key="2">
    <source>
        <dbReference type="Pfam" id="PF12850"/>
    </source>
</evidence>
<dbReference type="PANTHER" id="PTHR42850:SF2">
    <property type="entry name" value="BLL5683 PROTEIN"/>
    <property type="match status" value="1"/>
</dbReference>
<comment type="caution">
    <text evidence="3">The sequence shown here is derived from an EMBL/GenBank/DDBJ whole genome shotgun (WGS) entry which is preliminary data.</text>
</comment>